<evidence type="ECO:0000256" key="5">
    <source>
        <dbReference type="ARBA" id="ARBA00022801"/>
    </source>
</evidence>
<dbReference type="AlphaFoldDB" id="K9YWD4"/>
<accession>K9YWD4</accession>
<dbReference type="Pfam" id="PF01934">
    <property type="entry name" value="HepT-like"/>
    <property type="match status" value="1"/>
</dbReference>
<dbReference type="OrthoDB" id="9810538at2"/>
<evidence type="ECO:0000256" key="2">
    <source>
        <dbReference type="ARBA" id="ARBA00022649"/>
    </source>
</evidence>
<dbReference type="InterPro" id="IPR008201">
    <property type="entry name" value="HepT-like"/>
</dbReference>
<organism evidence="7 8">
    <name type="scientific">Dactylococcopsis salina (strain PCC 8305)</name>
    <name type="common">Myxobactron salinum</name>
    <dbReference type="NCBI Taxonomy" id="13035"/>
    <lineage>
        <taxon>Bacteria</taxon>
        <taxon>Bacillati</taxon>
        <taxon>Cyanobacteriota</taxon>
        <taxon>Cyanophyceae</taxon>
        <taxon>Nodosilineales</taxon>
        <taxon>Cymatolegaceae</taxon>
        <taxon>Dactylococcopsis</taxon>
    </lineage>
</organism>
<sequence length="111" mass="13149">MRRDLERLQDILEAIERIQSRVDLNQIENDEMLQVWVLYHLQIIGEAARALSSELTQHYSQIPWSKIIGLRNRVVHEYFDIDLDIVIDIVIYDLLDLKEQIKGILNDFTDS</sequence>
<comment type="similarity">
    <text evidence="6">Belongs to the HepT RNase toxin family.</text>
</comment>
<dbReference type="GO" id="GO:0004540">
    <property type="term" value="F:RNA nuclease activity"/>
    <property type="evidence" value="ECO:0007669"/>
    <property type="project" value="InterPro"/>
</dbReference>
<keyword evidence="4" id="KW-0547">Nucleotide-binding</keyword>
<keyword evidence="1" id="KW-0597">Phosphoprotein</keyword>
<dbReference type="KEGG" id="dsl:Dacsa_2202"/>
<dbReference type="PANTHER" id="PTHR34139:SF1">
    <property type="entry name" value="RNASE MJ1380-RELATED"/>
    <property type="match status" value="1"/>
</dbReference>
<dbReference type="PATRIC" id="fig|13035.3.peg.2499"/>
<dbReference type="EMBL" id="CP003944">
    <property type="protein sequence ID" value="AFZ50822.1"/>
    <property type="molecule type" value="Genomic_DNA"/>
</dbReference>
<evidence type="ECO:0000313" key="7">
    <source>
        <dbReference type="EMBL" id="AFZ50822.1"/>
    </source>
</evidence>
<reference evidence="7" key="1">
    <citation type="submission" date="2012-04" db="EMBL/GenBank/DDBJ databases">
        <title>Finished genome of Dactylococcopsis salina PCC 8305.</title>
        <authorList>
            <consortium name="US DOE Joint Genome Institute"/>
            <person name="Gugger M."/>
            <person name="Coursin T."/>
            <person name="Rippka R."/>
            <person name="Tandeau De Marsac N."/>
            <person name="Huntemann M."/>
            <person name="Wei C.-L."/>
            <person name="Han J."/>
            <person name="Detter J.C."/>
            <person name="Han C."/>
            <person name="Tapia R."/>
            <person name="Daligault H."/>
            <person name="Chen A."/>
            <person name="Krypides N."/>
            <person name="Mavromatis K."/>
            <person name="Markowitz V."/>
            <person name="Szeto E."/>
            <person name="Ivanova N."/>
            <person name="Ovchinnikova G."/>
            <person name="Pagani I."/>
            <person name="Pati A."/>
            <person name="Goodwin L."/>
            <person name="Peters L."/>
            <person name="Pitluck S."/>
            <person name="Woyke T."/>
            <person name="Kerfeld C."/>
        </authorList>
    </citation>
    <scope>NUCLEOTIDE SEQUENCE [LARGE SCALE GENOMIC DNA]</scope>
    <source>
        <strain evidence="7">PCC 8305</strain>
    </source>
</reference>
<dbReference type="HOGENOM" id="CLU_142825_3_2_3"/>
<protein>
    <recommendedName>
        <fullName evidence="9">Nucleotidyltransferase</fullName>
    </recommendedName>
</protein>
<keyword evidence="2" id="KW-1277">Toxin-antitoxin system</keyword>
<evidence type="ECO:0000256" key="1">
    <source>
        <dbReference type="ARBA" id="ARBA00022553"/>
    </source>
</evidence>
<dbReference type="eggNOG" id="COG2361">
    <property type="taxonomic scope" value="Bacteria"/>
</dbReference>
<evidence type="ECO:0000313" key="8">
    <source>
        <dbReference type="Proteomes" id="UP000010482"/>
    </source>
</evidence>
<dbReference type="RefSeq" id="WP_015229815.1">
    <property type="nucleotide sequence ID" value="NC_019780.1"/>
</dbReference>
<keyword evidence="8" id="KW-1185">Reference proteome</keyword>
<evidence type="ECO:0000256" key="4">
    <source>
        <dbReference type="ARBA" id="ARBA00022741"/>
    </source>
</evidence>
<keyword evidence="3" id="KW-0540">Nuclease</keyword>
<dbReference type="GO" id="GO:0000166">
    <property type="term" value="F:nucleotide binding"/>
    <property type="evidence" value="ECO:0007669"/>
    <property type="project" value="UniProtKB-KW"/>
</dbReference>
<keyword evidence="5" id="KW-0378">Hydrolase</keyword>
<evidence type="ECO:0000256" key="6">
    <source>
        <dbReference type="ARBA" id="ARBA00024207"/>
    </source>
</evidence>
<dbReference type="InterPro" id="IPR037038">
    <property type="entry name" value="HepT-like_sf"/>
</dbReference>
<dbReference type="GO" id="GO:0110001">
    <property type="term" value="C:toxin-antitoxin complex"/>
    <property type="evidence" value="ECO:0007669"/>
    <property type="project" value="InterPro"/>
</dbReference>
<dbReference type="GO" id="GO:0016787">
    <property type="term" value="F:hydrolase activity"/>
    <property type="evidence" value="ECO:0007669"/>
    <property type="project" value="UniProtKB-KW"/>
</dbReference>
<evidence type="ECO:0000256" key="3">
    <source>
        <dbReference type="ARBA" id="ARBA00022722"/>
    </source>
</evidence>
<dbReference type="STRING" id="13035.Dacsa_2202"/>
<dbReference type="Proteomes" id="UP000010482">
    <property type="component" value="Chromosome"/>
</dbReference>
<dbReference type="PANTHER" id="PTHR34139">
    <property type="entry name" value="UPF0331 PROTEIN MJ0127"/>
    <property type="match status" value="1"/>
</dbReference>
<evidence type="ECO:0008006" key="9">
    <source>
        <dbReference type="Google" id="ProtNLM"/>
    </source>
</evidence>
<proteinExistence type="inferred from homology"/>
<gene>
    <name evidence="7" type="ORF">Dacsa_2202</name>
</gene>
<dbReference type="Gene3D" id="1.20.120.580">
    <property type="entry name" value="bsu32300-like"/>
    <property type="match status" value="1"/>
</dbReference>
<dbReference type="InterPro" id="IPR051813">
    <property type="entry name" value="HepT_RNase_toxin"/>
</dbReference>
<name>K9YWD4_DACS8</name>